<dbReference type="InterPro" id="IPR000160">
    <property type="entry name" value="GGDEF_dom"/>
</dbReference>
<dbReference type="EMBL" id="BMJJ01000001">
    <property type="protein sequence ID" value="GGD03606.1"/>
    <property type="molecule type" value="Genomic_DNA"/>
</dbReference>
<keyword evidence="1" id="KW-1133">Transmembrane helix</keyword>
<comment type="caution">
    <text evidence="3">The sequence shown here is derived from an EMBL/GenBank/DDBJ whole genome shotgun (WGS) entry which is preliminary data.</text>
</comment>
<dbReference type="RefSeq" id="WP_188848785.1">
    <property type="nucleotide sequence ID" value="NZ_BMJJ01000001.1"/>
</dbReference>
<dbReference type="Pfam" id="PF05228">
    <property type="entry name" value="CHASE4"/>
    <property type="match status" value="1"/>
</dbReference>
<accession>A0A917D7K0</accession>
<proteinExistence type="predicted"/>
<sequence length="459" mass="48946">MSSSALIYRQVLLKFTVPVAILLAVVLAVSLIAVFAIAEQETRVTREHEARLAESAVAVRRRQMETTVLDYGAWDDAVDRLATRLDPAWADANIGAWTFQSLGFDMAFVIAPDGSTRYASIDGKRSDRAVNAALTAGFGALVASQRAGERDSAASGLVLADGLPAIVAVAPIRYFTPGRESPGPPLLLVVVDRLLPGKLDQIEKAYLLPGMHAVSVGQFAEAEVKLVTAGGVAIGGLSWDGEQPGKALLRTVLPIWLALTGLFVLLAVMMLKQAQSAATMIAESEWRANHDALTRLPNRVLFFNYLDAASRLVADGGPRFALLYLDLDGFKLINDVHGHPAGDTVLKVIAERMSGEVGPSDMVARLGGDEFALVLDGHEQPAAIQAIGQRMIRALHIPIRLESGQDVTVGATIGVAIAEDDSTDPLVLLRQADEALFLGKRAGKGQVRFHAALAMQQAV</sequence>
<dbReference type="PANTHER" id="PTHR46663:SF2">
    <property type="entry name" value="GGDEF DOMAIN-CONTAINING PROTEIN"/>
    <property type="match status" value="1"/>
</dbReference>
<dbReference type="Gene3D" id="3.30.70.270">
    <property type="match status" value="1"/>
</dbReference>
<protein>
    <recommendedName>
        <fullName evidence="2">GGDEF domain-containing protein</fullName>
    </recommendedName>
</protein>
<dbReference type="NCBIfam" id="TIGR00254">
    <property type="entry name" value="GGDEF"/>
    <property type="match status" value="1"/>
</dbReference>
<feature type="transmembrane region" description="Helical" evidence="1">
    <location>
        <begin position="253"/>
        <end position="271"/>
    </location>
</feature>
<dbReference type="InterPro" id="IPR007892">
    <property type="entry name" value="CHASE4"/>
</dbReference>
<keyword evidence="1" id="KW-0472">Membrane</keyword>
<evidence type="ECO:0000313" key="4">
    <source>
        <dbReference type="Proteomes" id="UP000613160"/>
    </source>
</evidence>
<dbReference type="PANTHER" id="PTHR46663">
    <property type="entry name" value="DIGUANYLATE CYCLASE DGCT-RELATED"/>
    <property type="match status" value="1"/>
</dbReference>
<gene>
    <name evidence="3" type="ORF">GCM10011335_03000</name>
</gene>
<dbReference type="SUPFAM" id="SSF55073">
    <property type="entry name" value="Nucleotide cyclase"/>
    <property type="match status" value="1"/>
</dbReference>
<evidence type="ECO:0000259" key="2">
    <source>
        <dbReference type="PROSITE" id="PS50887"/>
    </source>
</evidence>
<dbReference type="InterPro" id="IPR029787">
    <property type="entry name" value="Nucleotide_cyclase"/>
</dbReference>
<organism evidence="3 4">
    <name type="scientific">Aureimonas glaciei</name>
    <dbReference type="NCBI Taxonomy" id="1776957"/>
    <lineage>
        <taxon>Bacteria</taxon>
        <taxon>Pseudomonadati</taxon>
        <taxon>Pseudomonadota</taxon>
        <taxon>Alphaproteobacteria</taxon>
        <taxon>Hyphomicrobiales</taxon>
        <taxon>Aurantimonadaceae</taxon>
        <taxon>Aureimonas</taxon>
    </lineage>
</organism>
<dbReference type="InterPro" id="IPR052163">
    <property type="entry name" value="DGC-Regulatory_Protein"/>
</dbReference>
<dbReference type="PROSITE" id="PS50887">
    <property type="entry name" value="GGDEF"/>
    <property type="match status" value="1"/>
</dbReference>
<dbReference type="SMART" id="SM00267">
    <property type="entry name" value="GGDEF"/>
    <property type="match status" value="1"/>
</dbReference>
<name>A0A917D7K0_9HYPH</name>
<reference evidence="3" key="2">
    <citation type="submission" date="2020-09" db="EMBL/GenBank/DDBJ databases">
        <authorList>
            <person name="Sun Q."/>
            <person name="Zhou Y."/>
        </authorList>
    </citation>
    <scope>NUCLEOTIDE SEQUENCE</scope>
    <source>
        <strain evidence="3">CGMCC 1.15493</strain>
    </source>
</reference>
<dbReference type="InterPro" id="IPR043128">
    <property type="entry name" value="Rev_trsase/Diguanyl_cyclase"/>
</dbReference>
<evidence type="ECO:0000313" key="3">
    <source>
        <dbReference type="EMBL" id="GGD03606.1"/>
    </source>
</evidence>
<feature type="domain" description="GGDEF" evidence="2">
    <location>
        <begin position="318"/>
        <end position="452"/>
    </location>
</feature>
<dbReference type="Proteomes" id="UP000613160">
    <property type="component" value="Unassembled WGS sequence"/>
</dbReference>
<reference evidence="3" key="1">
    <citation type="journal article" date="2014" name="Int. J. Syst. Evol. Microbiol.">
        <title>Complete genome sequence of Corynebacterium casei LMG S-19264T (=DSM 44701T), isolated from a smear-ripened cheese.</title>
        <authorList>
            <consortium name="US DOE Joint Genome Institute (JGI-PGF)"/>
            <person name="Walter F."/>
            <person name="Albersmeier A."/>
            <person name="Kalinowski J."/>
            <person name="Ruckert C."/>
        </authorList>
    </citation>
    <scope>NUCLEOTIDE SEQUENCE</scope>
    <source>
        <strain evidence="3">CGMCC 1.15493</strain>
    </source>
</reference>
<feature type="transmembrane region" description="Helical" evidence="1">
    <location>
        <begin position="12"/>
        <end position="38"/>
    </location>
</feature>
<dbReference type="Pfam" id="PF00990">
    <property type="entry name" value="GGDEF"/>
    <property type="match status" value="1"/>
</dbReference>
<evidence type="ECO:0000256" key="1">
    <source>
        <dbReference type="SAM" id="Phobius"/>
    </source>
</evidence>
<keyword evidence="1" id="KW-0812">Transmembrane</keyword>
<dbReference type="AlphaFoldDB" id="A0A917D7K0"/>
<dbReference type="CDD" id="cd01949">
    <property type="entry name" value="GGDEF"/>
    <property type="match status" value="1"/>
</dbReference>
<keyword evidence="4" id="KW-1185">Reference proteome</keyword>